<dbReference type="Proteomes" id="UP001205105">
    <property type="component" value="Unassembled WGS sequence"/>
</dbReference>
<evidence type="ECO:0000256" key="1">
    <source>
        <dbReference type="SAM" id="MobiDB-lite"/>
    </source>
</evidence>
<evidence type="ECO:0000256" key="2">
    <source>
        <dbReference type="SAM" id="Phobius"/>
    </source>
</evidence>
<feature type="region of interest" description="Disordered" evidence="1">
    <location>
        <begin position="83"/>
        <end position="115"/>
    </location>
</feature>
<proteinExistence type="predicted"/>
<comment type="caution">
    <text evidence="3">The sequence shown here is derived from an EMBL/GenBank/DDBJ whole genome shotgun (WGS) entry which is preliminary data.</text>
</comment>
<feature type="region of interest" description="Disordered" evidence="1">
    <location>
        <begin position="136"/>
        <end position="173"/>
    </location>
</feature>
<gene>
    <name evidence="3" type="ORF">COHA_007435</name>
</gene>
<keyword evidence="4" id="KW-1185">Reference proteome</keyword>
<protein>
    <submittedName>
        <fullName evidence="3">Uncharacterized protein</fullName>
    </submittedName>
</protein>
<evidence type="ECO:0000313" key="3">
    <source>
        <dbReference type="EMBL" id="KAI7838821.1"/>
    </source>
</evidence>
<dbReference type="AlphaFoldDB" id="A0AAD5GZW0"/>
<feature type="transmembrane region" description="Helical" evidence="2">
    <location>
        <begin position="52"/>
        <end position="73"/>
    </location>
</feature>
<dbReference type="EMBL" id="JADXDR010000118">
    <property type="protein sequence ID" value="KAI7838821.1"/>
    <property type="molecule type" value="Genomic_DNA"/>
</dbReference>
<keyword evidence="2" id="KW-0472">Membrane</keyword>
<keyword evidence="2" id="KW-1133">Transmembrane helix</keyword>
<accession>A0AAD5GZW0</accession>
<name>A0AAD5GZW0_9CHLO</name>
<organism evidence="3 4">
    <name type="scientific">Chlorella ohadii</name>
    <dbReference type="NCBI Taxonomy" id="2649997"/>
    <lineage>
        <taxon>Eukaryota</taxon>
        <taxon>Viridiplantae</taxon>
        <taxon>Chlorophyta</taxon>
        <taxon>core chlorophytes</taxon>
        <taxon>Trebouxiophyceae</taxon>
        <taxon>Chlorellales</taxon>
        <taxon>Chlorellaceae</taxon>
        <taxon>Chlorella clade</taxon>
        <taxon>Chlorella</taxon>
    </lineage>
</organism>
<reference evidence="3" key="1">
    <citation type="submission" date="2020-11" db="EMBL/GenBank/DDBJ databases">
        <title>Chlorella ohadii genome sequencing and assembly.</title>
        <authorList>
            <person name="Murik O."/>
            <person name="Treves H."/>
            <person name="Kedem I."/>
            <person name="Shotland Y."/>
            <person name="Kaplan A."/>
        </authorList>
    </citation>
    <scope>NUCLEOTIDE SEQUENCE</scope>
    <source>
        <strain evidence="3">1</strain>
    </source>
</reference>
<sequence length="173" mass="17484">MARLLLQSQIADALAPVPPSSGPMSDQQQPAMMMIVQQQPAASNWHFGAGSWVLYMGIALCGFVSLLIMTVVCRYRWRSGRGLGPAGGDASSPGIPQAGTGSAGSGRPGSGSRPLVVIQPDRSVVFGVADDVSKDMSAAASDGGDSGGKEGRPAAVFSVDAPGMANGPVRSVG</sequence>
<keyword evidence="2" id="KW-0812">Transmembrane</keyword>
<evidence type="ECO:0000313" key="4">
    <source>
        <dbReference type="Proteomes" id="UP001205105"/>
    </source>
</evidence>